<evidence type="ECO:0000313" key="3">
    <source>
        <dbReference type="Proteomes" id="UP001500393"/>
    </source>
</evidence>
<gene>
    <name evidence="2" type="ORF">GCM10009789_82760</name>
</gene>
<dbReference type="RefSeq" id="WP_344222257.1">
    <property type="nucleotide sequence ID" value="NZ_BAAAOS010000065.1"/>
</dbReference>
<dbReference type="PROSITE" id="PS51857">
    <property type="entry name" value="CSD_2"/>
    <property type="match status" value="1"/>
</dbReference>
<dbReference type="Proteomes" id="UP001500393">
    <property type="component" value="Unassembled WGS sequence"/>
</dbReference>
<feature type="domain" description="CSD" evidence="1">
    <location>
        <begin position="679"/>
        <end position="743"/>
    </location>
</feature>
<dbReference type="InterPro" id="IPR002059">
    <property type="entry name" value="CSP_DNA-bd"/>
</dbReference>
<dbReference type="Gene3D" id="2.40.50.140">
    <property type="entry name" value="Nucleic acid-binding proteins"/>
    <property type="match status" value="1"/>
</dbReference>
<proteinExistence type="predicted"/>
<reference evidence="2 3" key="1">
    <citation type="journal article" date="2019" name="Int. J. Syst. Evol. Microbiol.">
        <title>The Global Catalogue of Microorganisms (GCM) 10K type strain sequencing project: providing services to taxonomists for standard genome sequencing and annotation.</title>
        <authorList>
            <consortium name="The Broad Institute Genomics Platform"/>
            <consortium name="The Broad Institute Genome Sequencing Center for Infectious Disease"/>
            <person name="Wu L."/>
            <person name="Ma J."/>
        </authorList>
    </citation>
    <scope>NUCLEOTIDE SEQUENCE [LARGE SCALE GENOMIC DNA]</scope>
    <source>
        <strain evidence="2 3">JCM 14969</strain>
    </source>
</reference>
<evidence type="ECO:0000259" key="1">
    <source>
        <dbReference type="PROSITE" id="PS51857"/>
    </source>
</evidence>
<dbReference type="SUPFAM" id="SSF48452">
    <property type="entry name" value="TPR-like"/>
    <property type="match status" value="1"/>
</dbReference>
<dbReference type="SUPFAM" id="SSF52540">
    <property type="entry name" value="P-loop containing nucleoside triphosphate hydrolases"/>
    <property type="match status" value="1"/>
</dbReference>
<dbReference type="EMBL" id="BAAAOS010000065">
    <property type="protein sequence ID" value="GAA1616197.1"/>
    <property type="molecule type" value="Genomic_DNA"/>
</dbReference>
<dbReference type="Gene3D" id="1.25.40.10">
    <property type="entry name" value="Tetratricopeptide repeat domain"/>
    <property type="match status" value="1"/>
</dbReference>
<evidence type="ECO:0000313" key="2">
    <source>
        <dbReference type="EMBL" id="GAA1616197.1"/>
    </source>
</evidence>
<dbReference type="InterPro" id="IPR011990">
    <property type="entry name" value="TPR-like_helical_dom_sf"/>
</dbReference>
<dbReference type="SUPFAM" id="SSF50249">
    <property type="entry name" value="Nucleic acid-binding proteins"/>
    <property type="match status" value="1"/>
</dbReference>
<dbReference type="PANTHER" id="PTHR47691:SF3">
    <property type="entry name" value="HTH-TYPE TRANSCRIPTIONAL REGULATOR RV0890C-RELATED"/>
    <property type="match status" value="1"/>
</dbReference>
<keyword evidence="3" id="KW-1185">Reference proteome</keyword>
<sequence>MDADPSWEPLVELPEQVSFAVHNLPSPEYDETGLVGRSTEVQQLIELLNRRREPVITITGEGGIGKTALAIQVASELADDPARPFEAILWTSLKNEKLTANGIRDIAGAAQDLTGAIVPLGQALDTGFDGSLNDLADALQDLRVLVVFDNLETIGGLDFSTLYEALPDSVTYLITSRVGIGEYERRYPLGKLQKVDSLRLLNDFIRARRVDSLRKLSSGTRAEIVDRLRHSPLVIRWFVLAVEAGQEPVALIRDQREVLEFCVRSVYESLTKPAFDVLAALSVLGRPVTSDELVLLLEKRIDEVNAGLQELIRGSLVRRESTGIPGDLTLLVTLTETASAFFARGVTLDPDLSQRIMRRDTEYRIIEERRSVEAAARSLAPIVVRVRGPQDVPTAQILRNALLVSQSRDFEAALAEIDRARKLNPDFWEVDRVDGFVRAAGGEYASATVAYRSAHAKADEEGKAVVSYFLAGHLSRNLRDVESAIVYAKEAHRVLDVADTAVALGNYLVWTRHFEAGIQLIEPVVKDAEGKLKLIALSSLSQAYRRWASYAADEEKNPALQYQRGRRGLDIALAAIEAGVIDTRLRDEACECATQAILGAAGCLAASLSLAGLGEWLDRFATVLVRLAGARRWPQLFVAITQLYRKRGAPVAAGRLRNLAHELDESGDPERAGVVAAGAVVGEVVSMQPAYGFIRHPRFPSNLFFHRDDLLDSGSMEELRVGTLVRFSVVDTERGPRATNVAKAH</sequence>
<dbReference type="Pfam" id="PF13191">
    <property type="entry name" value="AAA_16"/>
    <property type="match status" value="1"/>
</dbReference>
<dbReference type="InterPro" id="IPR012340">
    <property type="entry name" value="NA-bd_OB-fold"/>
</dbReference>
<name>A0ABN2ESA1_9ACTN</name>
<dbReference type="PANTHER" id="PTHR47691">
    <property type="entry name" value="REGULATOR-RELATED"/>
    <property type="match status" value="1"/>
</dbReference>
<protein>
    <recommendedName>
        <fullName evidence="1">CSD domain-containing protein</fullName>
    </recommendedName>
</protein>
<comment type="caution">
    <text evidence="2">The sequence shown here is derived from an EMBL/GenBank/DDBJ whole genome shotgun (WGS) entry which is preliminary data.</text>
</comment>
<dbReference type="CDD" id="cd04458">
    <property type="entry name" value="CSP_CDS"/>
    <property type="match status" value="1"/>
</dbReference>
<dbReference type="InterPro" id="IPR027417">
    <property type="entry name" value="P-loop_NTPase"/>
</dbReference>
<accession>A0ABN2ESA1</accession>
<dbReference type="InterPro" id="IPR041664">
    <property type="entry name" value="AAA_16"/>
</dbReference>
<dbReference type="Pfam" id="PF00313">
    <property type="entry name" value="CSD"/>
    <property type="match status" value="1"/>
</dbReference>
<dbReference type="Gene3D" id="3.40.50.300">
    <property type="entry name" value="P-loop containing nucleotide triphosphate hydrolases"/>
    <property type="match status" value="1"/>
</dbReference>
<organism evidence="2 3">
    <name type="scientific">Kribbella sancticallisti</name>
    <dbReference type="NCBI Taxonomy" id="460087"/>
    <lineage>
        <taxon>Bacteria</taxon>
        <taxon>Bacillati</taxon>
        <taxon>Actinomycetota</taxon>
        <taxon>Actinomycetes</taxon>
        <taxon>Propionibacteriales</taxon>
        <taxon>Kribbellaceae</taxon>
        <taxon>Kribbella</taxon>
    </lineage>
</organism>